<evidence type="ECO:0000256" key="4">
    <source>
        <dbReference type="ARBA" id="ARBA00022448"/>
    </source>
</evidence>
<keyword evidence="7" id="KW-0472">Membrane</keyword>
<dbReference type="GO" id="GO:0006891">
    <property type="term" value="P:intra-Golgi vesicle-mediated transport"/>
    <property type="evidence" value="ECO:0007669"/>
    <property type="project" value="TreeGrafter"/>
</dbReference>
<dbReference type="InterPro" id="IPR016159">
    <property type="entry name" value="Cullin_repeat-like_dom_sf"/>
</dbReference>
<dbReference type="WBParaSite" id="Hba_06443">
    <property type="protein sequence ID" value="Hba_06443"/>
    <property type="gene ID" value="Hba_06443"/>
</dbReference>
<evidence type="ECO:0000313" key="10">
    <source>
        <dbReference type="Proteomes" id="UP000095283"/>
    </source>
</evidence>
<dbReference type="Pfam" id="PF04124">
    <property type="entry name" value="Dor1"/>
    <property type="match status" value="1"/>
</dbReference>
<comment type="similarity">
    <text evidence="2">Belongs to the COG8 family.</text>
</comment>
<evidence type="ECO:0000256" key="6">
    <source>
        <dbReference type="ARBA" id="ARBA00023034"/>
    </source>
</evidence>
<keyword evidence="4" id="KW-0813">Transport</keyword>
<feature type="region of interest" description="Disordered" evidence="9">
    <location>
        <begin position="531"/>
        <end position="552"/>
    </location>
</feature>
<evidence type="ECO:0000256" key="1">
    <source>
        <dbReference type="ARBA" id="ARBA00004395"/>
    </source>
</evidence>
<accession>A0A1I7WMR4</accession>
<evidence type="ECO:0000256" key="7">
    <source>
        <dbReference type="ARBA" id="ARBA00023136"/>
    </source>
</evidence>
<keyword evidence="5" id="KW-0653">Protein transport</keyword>
<dbReference type="PANTHER" id="PTHR21311">
    <property type="entry name" value="CONSERVED OLIGOMERIC GOLGI COMPLEX COMPONENT 8"/>
    <property type="match status" value="1"/>
</dbReference>
<reference evidence="11" key="1">
    <citation type="submission" date="2016-11" db="UniProtKB">
        <authorList>
            <consortium name="WormBaseParasite"/>
        </authorList>
    </citation>
    <scope>IDENTIFICATION</scope>
</reference>
<keyword evidence="6" id="KW-0333">Golgi apparatus</keyword>
<evidence type="ECO:0000256" key="3">
    <source>
        <dbReference type="ARBA" id="ARBA00020983"/>
    </source>
</evidence>
<evidence type="ECO:0000256" key="5">
    <source>
        <dbReference type="ARBA" id="ARBA00022927"/>
    </source>
</evidence>
<dbReference type="SUPFAM" id="SSF74788">
    <property type="entry name" value="Cullin repeat-like"/>
    <property type="match status" value="1"/>
</dbReference>
<dbReference type="InterPro" id="IPR007255">
    <property type="entry name" value="COG8"/>
</dbReference>
<dbReference type="GO" id="GO:0000139">
    <property type="term" value="C:Golgi membrane"/>
    <property type="evidence" value="ECO:0007669"/>
    <property type="project" value="UniProtKB-SubCell"/>
</dbReference>
<protein>
    <recommendedName>
        <fullName evidence="3">Conserved oligomeric Golgi complex subunit 8</fullName>
    </recommendedName>
    <alternativeName>
        <fullName evidence="8">Component of oligomeric Golgi complex 8</fullName>
    </alternativeName>
</protein>
<dbReference type="Proteomes" id="UP000095283">
    <property type="component" value="Unplaced"/>
</dbReference>
<evidence type="ECO:0000256" key="8">
    <source>
        <dbReference type="ARBA" id="ARBA00031347"/>
    </source>
</evidence>
<sequence length="552" mass="62815">MDLCIRAGYYEAAYSLTNYGMTLQQHSIIKNPLIKNIADRLVEARSFLLDELFNKFSGPLDLAASIQVVNNVRKMPYLTSSQLRISVLQHRDIYLDKQILDIMSHPEYAIRAIEIYRDCMYDTLVLYLAVFPENEIIRKDPLIDPRWESWPTSPPSTILGQWALRNINRLLEIIQKADLKSSVDMCMVWSKMMSLANSYGRMGLDFRSFILSSLTSMVVDRFKIAVRQVTNRLTNEVKVLSMANGEIGPLPRSELASSESTPIPSLEISMWDDICVYGNGIIEALNSMRYSLSPVLVNSVVQCVRDSIQAVLSWLSTHHQSVQFSRAVKIICLHLAPFLTQCIRFLFPFSTITRLFASTITRQQYDSYTELNISDLANICDGSEKIEEVLLPLLQKKTLADIDLEAVLRKEQLGERAIVNLKEGANERIIVQQEEEMNEPTVDQQKEQMSEPTVDQQKEQMSEPIVVQQENDLDKRVIIQQNEQYIIKVEESMNESVPICETKNINDLKKDETSDNTIVILPSKKEMISSSSSLIHPSLIDNSGSCSDVTIE</sequence>
<organism evidence="10 11">
    <name type="scientific">Heterorhabditis bacteriophora</name>
    <name type="common">Entomopathogenic nematode worm</name>
    <dbReference type="NCBI Taxonomy" id="37862"/>
    <lineage>
        <taxon>Eukaryota</taxon>
        <taxon>Metazoa</taxon>
        <taxon>Ecdysozoa</taxon>
        <taxon>Nematoda</taxon>
        <taxon>Chromadorea</taxon>
        <taxon>Rhabditida</taxon>
        <taxon>Rhabditina</taxon>
        <taxon>Rhabditomorpha</taxon>
        <taxon>Strongyloidea</taxon>
        <taxon>Heterorhabditidae</taxon>
        <taxon>Heterorhabditis</taxon>
    </lineage>
</organism>
<evidence type="ECO:0000256" key="9">
    <source>
        <dbReference type="SAM" id="MobiDB-lite"/>
    </source>
</evidence>
<evidence type="ECO:0000313" key="11">
    <source>
        <dbReference type="WBParaSite" id="Hba_06443"/>
    </source>
</evidence>
<name>A0A1I7WMR4_HETBA</name>
<proteinExistence type="inferred from homology"/>
<dbReference type="AlphaFoldDB" id="A0A1I7WMR4"/>
<dbReference type="PANTHER" id="PTHR21311:SF0">
    <property type="entry name" value="CONSERVED OLIGOMERIC GOLGI COMPLEX SUBUNIT 8"/>
    <property type="match status" value="1"/>
</dbReference>
<comment type="subcellular location">
    <subcellularLocation>
        <location evidence="1">Golgi apparatus membrane</location>
        <topology evidence="1">Peripheral membrane protein</topology>
    </subcellularLocation>
</comment>
<evidence type="ECO:0000256" key="2">
    <source>
        <dbReference type="ARBA" id="ARBA00006419"/>
    </source>
</evidence>
<dbReference type="GO" id="GO:0017119">
    <property type="term" value="C:Golgi transport complex"/>
    <property type="evidence" value="ECO:0007669"/>
    <property type="project" value="InterPro"/>
</dbReference>
<dbReference type="GO" id="GO:0015031">
    <property type="term" value="P:protein transport"/>
    <property type="evidence" value="ECO:0007669"/>
    <property type="project" value="UniProtKB-KW"/>
</dbReference>
<feature type="compositionally biased region" description="Polar residues" evidence="9">
    <location>
        <begin position="540"/>
        <end position="552"/>
    </location>
</feature>
<keyword evidence="10" id="KW-1185">Reference proteome</keyword>